<dbReference type="Pfam" id="PF14059">
    <property type="entry name" value="DUF4251"/>
    <property type="match status" value="1"/>
</dbReference>
<keyword evidence="2" id="KW-1185">Reference proteome</keyword>
<evidence type="ECO:0000313" key="2">
    <source>
        <dbReference type="Proteomes" id="UP000239747"/>
    </source>
</evidence>
<proteinExistence type="predicted"/>
<dbReference type="Gene3D" id="2.40.128.410">
    <property type="match status" value="1"/>
</dbReference>
<dbReference type="RefSeq" id="WP_105071925.1">
    <property type="nucleotide sequence ID" value="NZ_MTPW01000001.1"/>
</dbReference>
<dbReference type="PROSITE" id="PS51257">
    <property type="entry name" value="PROKAR_LIPOPROTEIN"/>
    <property type="match status" value="1"/>
</dbReference>
<accession>A0A2S7UE45</accession>
<evidence type="ECO:0000313" key="1">
    <source>
        <dbReference type="EMBL" id="PQJ32861.1"/>
    </source>
</evidence>
<organism evidence="1 2">
    <name type="scientific">Nonlabens arenilitoris</name>
    <dbReference type="NCBI Taxonomy" id="1217969"/>
    <lineage>
        <taxon>Bacteria</taxon>
        <taxon>Pseudomonadati</taxon>
        <taxon>Bacteroidota</taxon>
        <taxon>Flavobacteriia</taxon>
        <taxon>Flavobacteriales</taxon>
        <taxon>Flavobacteriaceae</taxon>
        <taxon>Nonlabens</taxon>
    </lineage>
</organism>
<dbReference type="OrthoDB" id="1448121at2"/>
<comment type="caution">
    <text evidence="1">The sequence shown here is derived from an EMBL/GenBank/DDBJ whole genome shotgun (WGS) entry which is preliminary data.</text>
</comment>
<evidence type="ECO:0008006" key="3">
    <source>
        <dbReference type="Google" id="ProtNLM"/>
    </source>
</evidence>
<sequence>MKNVSFAILVILTIISCKSNLNTVETAQKQKQLNEIANKVRQDDYKIVMSAAYPLATNAVTNVLNGVLIPNGDTANRIDLTDRDDYIELGDRSVLGSLSYYGERRISSGYGNQDTGINYKGIPVNYSQKIDFKKGLVRIEYQINNQAESFDITIEVFANRKANVHVSSTHRSNIRYTGMMEQIKELPL</sequence>
<dbReference type="InterPro" id="IPR025347">
    <property type="entry name" value="DUF4251"/>
</dbReference>
<dbReference type="Proteomes" id="UP000239747">
    <property type="component" value="Unassembled WGS sequence"/>
</dbReference>
<dbReference type="AlphaFoldDB" id="A0A2S7UE45"/>
<dbReference type="EMBL" id="MTPW01000001">
    <property type="protein sequence ID" value="PQJ32861.1"/>
    <property type="molecule type" value="Genomic_DNA"/>
</dbReference>
<protein>
    <recommendedName>
        <fullName evidence="3">DUF4251 domain-containing protein</fullName>
    </recommendedName>
</protein>
<reference evidence="1 2" key="1">
    <citation type="submission" date="2017-01" db="EMBL/GenBank/DDBJ databases">
        <title>Trade-off between light-utilization and light-protection in marine flavobacteria.</title>
        <authorList>
            <person name="Kumagai Y."/>
            <person name="Yoshizawa S."/>
            <person name="Kogure K."/>
            <person name="Iwasaki W."/>
        </authorList>
    </citation>
    <scope>NUCLEOTIDE SEQUENCE [LARGE SCALE GENOMIC DNA]</scope>
    <source>
        <strain evidence="1 2">KCTC 32109</strain>
    </source>
</reference>
<name>A0A2S7UE45_9FLAO</name>
<gene>
    <name evidence="1" type="ORF">BST92_13445</name>
</gene>